<evidence type="ECO:0000313" key="2">
    <source>
        <dbReference type="Proteomes" id="UP000054316"/>
    </source>
</evidence>
<dbReference type="Proteomes" id="UP000054316">
    <property type="component" value="Unassembled WGS sequence"/>
</dbReference>
<organism evidence="1 2">
    <name type="scientific">Vibrio alginolyticus</name>
    <dbReference type="NCBI Taxonomy" id="663"/>
    <lineage>
        <taxon>Bacteria</taxon>
        <taxon>Pseudomonadati</taxon>
        <taxon>Pseudomonadota</taxon>
        <taxon>Gammaproteobacteria</taxon>
        <taxon>Vibrionales</taxon>
        <taxon>Vibrionaceae</taxon>
        <taxon>Vibrio</taxon>
    </lineage>
</organism>
<comment type="caution">
    <text evidence="1">The sequence shown here is derived from an EMBL/GenBank/DDBJ whole genome shotgun (WGS) entry which is preliminary data.</text>
</comment>
<protein>
    <submittedName>
        <fullName evidence="1">Uncharacterized protein</fullName>
    </submittedName>
</protein>
<sequence length="107" mass="12469">MSNTFFKLFRISFQPYQLRLNPSEPLPCRRGGIIEIALTLASVIFQKLQKQWLNDEFSIKPLFIQLYPKLSHNLSTELCFETYFSSTINKESCFIAAIFIKLNLNSI</sequence>
<dbReference type="EMBL" id="LOSN02000001">
    <property type="protein sequence ID" value="PNP25151.1"/>
    <property type="molecule type" value="Genomic_DNA"/>
</dbReference>
<reference evidence="1" key="1">
    <citation type="submission" date="2017-12" db="EMBL/GenBank/DDBJ databases">
        <title>FDA dAtabase for Regulatory Grade micrObial Sequences (FDA-ARGOS): Supporting development and validation of Infectious Disease Dx tests.</title>
        <authorList>
            <person name="Hoffmann M."/>
            <person name="Allard M."/>
            <person name="Evans P."/>
            <person name="Brown E."/>
            <person name="Tallon L.J."/>
            <person name="Sadzewicz L."/>
            <person name="Sengamalay N."/>
            <person name="Ott S."/>
            <person name="Godinez A."/>
            <person name="Nagaraj S."/>
            <person name="Vavikolanu K."/>
            <person name="Aluvathingal J."/>
            <person name="Nadendla S."/>
            <person name="Hobson J."/>
            <person name="Sichtig H."/>
        </authorList>
    </citation>
    <scope>NUCLEOTIDE SEQUENCE [LARGE SCALE GENOMIC DNA]</scope>
    <source>
        <strain evidence="1">FDAARGOS_97</strain>
    </source>
</reference>
<keyword evidence="2" id="KW-1185">Reference proteome</keyword>
<evidence type="ECO:0000313" key="1">
    <source>
        <dbReference type="EMBL" id="PNP25151.1"/>
    </source>
</evidence>
<name>A0ABX4X9M2_VIBAL</name>
<gene>
    <name evidence="1" type="ORF">AL553_001020</name>
</gene>
<proteinExistence type="predicted"/>
<accession>A0ABX4X9M2</accession>